<dbReference type="RefSeq" id="WP_072987266.1">
    <property type="nucleotide sequence ID" value="NZ_FQZB01000009.1"/>
</dbReference>
<reference evidence="1 2" key="1">
    <citation type="submission" date="2016-11" db="EMBL/GenBank/DDBJ databases">
        <authorList>
            <person name="Jaros S."/>
            <person name="Januszkiewicz K."/>
            <person name="Wedrychowicz H."/>
        </authorList>
    </citation>
    <scope>NUCLEOTIDE SEQUENCE [LARGE SCALE GENOMIC DNA]</scope>
    <source>
        <strain evidence="1 2">DSM 21758</strain>
    </source>
</reference>
<accession>A0A1M6KM23</accession>
<name>A0A1M6KM23_9CLOT</name>
<protein>
    <submittedName>
        <fullName evidence="1">Uncharacterized protein</fullName>
    </submittedName>
</protein>
<dbReference type="Proteomes" id="UP000184310">
    <property type="component" value="Unassembled WGS sequence"/>
</dbReference>
<dbReference type="AlphaFoldDB" id="A0A1M6KM23"/>
<dbReference type="EMBL" id="FQZB01000009">
    <property type="protein sequence ID" value="SHJ59955.1"/>
    <property type="molecule type" value="Genomic_DNA"/>
</dbReference>
<keyword evidence="2" id="KW-1185">Reference proteome</keyword>
<evidence type="ECO:0000313" key="1">
    <source>
        <dbReference type="EMBL" id="SHJ59955.1"/>
    </source>
</evidence>
<evidence type="ECO:0000313" key="2">
    <source>
        <dbReference type="Proteomes" id="UP000184310"/>
    </source>
</evidence>
<sequence>MRLSRKEIFLKSNEEFQTIDEKSILNDYLILLERELFIHFVEEGKNFTSSDKIERYIEKLFVNKNILINYEKVNINNKKYFVVYSIGEYKKLNYILGKNNKLEVLPFQIYISKKIKKVKGKWDILIIKNRGTLYFILRISGIVFQAINKKQDEVELLEDYILKLRQMAEINFNLSPLDERIISNFELEKEYNYKNNYIRVVI</sequence>
<gene>
    <name evidence="1" type="ORF">SAMN02745163_02235</name>
</gene>
<proteinExistence type="predicted"/>
<organism evidence="1 2">
    <name type="scientific">Clostridium cavendishii DSM 21758</name>
    <dbReference type="NCBI Taxonomy" id="1121302"/>
    <lineage>
        <taxon>Bacteria</taxon>
        <taxon>Bacillati</taxon>
        <taxon>Bacillota</taxon>
        <taxon>Clostridia</taxon>
        <taxon>Eubacteriales</taxon>
        <taxon>Clostridiaceae</taxon>
        <taxon>Clostridium</taxon>
    </lineage>
</organism>
<dbReference type="STRING" id="1121302.SAMN02745163_02235"/>